<dbReference type="Proteomes" id="UP001642260">
    <property type="component" value="Unassembled WGS sequence"/>
</dbReference>
<sequence>MDPNCKHVDTCDLETFDPNFMPLNTCDLETQGLLASLGATADAADDDEAEDLCSGGNKQERKRRLIEVGSDDDEVEITAPPTQSSQPRKQFSFGSGIN</sequence>
<gene>
    <name evidence="2" type="ORF">ERUC_LOCUS32187</name>
</gene>
<evidence type="ECO:0000313" key="2">
    <source>
        <dbReference type="EMBL" id="CAH8375480.1"/>
    </source>
</evidence>
<dbReference type="EMBL" id="CAKOAT010458487">
    <property type="protein sequence ID" value="CAH8375480.1"/>
    <property type="molecule type" value="Genomic_DNA"/>
</dbReference>
<evidence type="ECO:0000313" key="3">
    <source>
        <dbReference type="Proteomes" id="UP001642260"/>
    </source>
</evidence>
<dbReference type="AlphaFoldDB" id="A0ABC8L8X1"/>
<organism evidence="2 3">
    <name type="scientific">Eruca vesicaria subsp. sativa</name>
    <name type="common">Garden rocket</name>
    <name type="synonym">Eruca sativa</name>
    <dbReference type="NCBI Taxonomy" id="29727"/>
    <lineage>
        <taxon>Eukaryota</taxon>
        <taxon>Viridiplantae</taxon>
        <taxon>Streptophyta</taxon>
        <taxon>Embryophyta</taxon>
        <taxon>Tracheophyta</taxon>
        <taxon>Spermatophyta</taxon>
        <taxon>Magnoliopsida</taxon>
        <taxon>eudicotyledons</taxon>
        <taxon>Gunneridae</taxon>
        <taxon>Pentapetalae</taxon>
        <taxon>rosids</taxon>
        <taxon>malvids</taxon>
        <taxon>Brassicales</taxon>
        <taxon>Brassicaceae</taxon>
        <taxon>Brassiceae</taxon>
        <taxon>Eruca</taxon>
    </lineage>
</organism>
<comment type="caution">
    <text evidence="2">The sequence shown here is derived from an EMBL/GenBank/DDBJ whole genome shotgun (WGS) entry which is preliminary data.</text>
</comment>
<feature type="compositionally biased region" description="Polar residues" evidence="1">
    <location>
        <begin position="80"/>
        <end position="98"/>
    </location>
</feature>
<evidence type="ECO:0000256" key="1">
    <source>
        <dbReference type="SAM" id="MobiDB-lite"/>
    </source>
</evidence>
<keyword evidence="3" id="KW-1185">Reference proteome</keyword>
<feature type="region of interest" description="Disordered" evidence="1">
    <location>
        <begin position="40"/>
        <end position="98"/>
    </location>
</feature>
<proteinExistence type="predicted"/>
<name>A0ABC8L8X1_ERUVS</name>
<reference evidence="2 3" key="1">
    <citation type="submission" date="2022-03" db="EMBL/GenBank/DDBJ databases">
        <authorList>
            <person name="Macdonald S."/>
            <person name="Ahmed S."/>
            <person name="Newling K."/>
        </authorList>
    </citation>
    <scope>NUCLEOTIDE SEQUENCE [LARGE SCALE GENOMIC DNA]</scope>
</reference>
<protein>
    <submittedName>
        <fullName evidence="2">Uncharacterized protein</fullName>
    </submittedName>
</protein>
<accession>A0ABC8L8X1</accession>